<evidence type="ECO:0000313" key="2">
    <source>
        <dbReference type="Proteomes" id="UP001162162"/>
    </source>
</evidence>
<sequence length="181" mass="21213">MVLTFQITHSNKWYPLPRNERGIIEMLIMIGYGDKARTQLGVCRLFNNKYPNKEQTTQSTVLPTRQVARLLLWGYLQEQKSISIDQTPLKNYRKDRIRNEIRAIQPDTLGKYTNELVTRDKKLFSMRRSIRLPRRRRQVAIGIARRLTEKVYYEVPGSSEDFVRDNILLTDSGVGIQGQEI</sequence>
<proteinExistence type="predicted"/>
<reference evidence="1" key="1">
    <citation type="journal article" date="2023" name="Insect Mol. Biol.">
        <title>Genome sequencing provides insights into the evolution of gene families encoding plant cell wall-degrading enzymes in longhorned beetles.</title>
        <authorList>
            <person name="Shin N.R."/>
            <person name="Okamura Y."/>
            <person name="Kirsch R."/>
            <person name="Pauchet Y."/>
        </authorList>
    </citation>
    <scope>NUCLEOTIDE SEQUENCE</scope>
    <source>
        <strain evidence="1">AMC_N1</strain>
    </source>
</reference>
<keyword evidence="2" id="KW-1185">Reference proteome</keyword>
<comment type="caution">
    <text evidence="1">The sequence shown here is derived from an EMBL/GenBank/DDBJ whole genome shotgun (WGS) entry which is preliminary data.</text>
</comment>
<name>A0AAV8Y2G0_9CUCU</name>
<gene>
    <name evidence="1" type="ORF">NQ318_016003</name>
</gene>
<evidence type="ECO:0000313" key="1">
    <source>
        <dbReference type="EMBL" id="KAJ8945396.1"/>
    </source>
</evidence>
<dbReference type="AlphaFoldDB" id="A0AAV8Y2G0"/>
<dbReference type="EMBL" id="JAPWTK010000217">
    <property type="protein sequence ID" value="KAJ8945396.1"/>
    <property type="molecule type" value="Genomic_DNA"/>
</dbReference>
<organism evidence="1 2">
    <name type="scientific">Aromia moschata</name>
    <dbReference type="NCBI Taxonomy" id="1265417"/>
    <lineage>
        <taxon>Eukaryota</taxon>
        <taxon>Metazoa</taxon>
        <taxon>Ecdysozoa</taxon>
        <taxon>Arthropoda</taxon>
        <taxon>Hexapoda</taxon>
        <taxon>Insecta</taxon>
        <taxon>Pterygota</taxon>
        <taxon>Neoptera</taxon>
        <taxon>Endopterygota</taxon>
        <taxon>Coleoptera</taxon>
        <taxon>Polyphaga</taxon>
        <taxon>Cucujiformia</taxon>
        <taxon>Chrysomeloidea</taxon>
        <taxon>Cerambycidae</taxon>
        <taxon>Cerambycinae</taxon>
        <taxon>Callichromatini</taxon>
        <taxon>Aromia</taxon>
    </lineage>
</organism>
<protein>
    <submittedName>
        <fullName evidence="1">Uncharacterized protein</fullName>
    </submittedName>
</protein>
<dbReference type="Proteomes" id="UP001162162">
    <property type="component" value="Unassembled WGS sequence"/>
</dbReference>
<accession>A0AAV8Y2G0</accession>